<proteinExistence type="predicted"/>
<feature type="transmembrane region" description="Helical" evidence="1">
    <location>
        <begin position="44"/>
        <end position="63"/>
    </location>
</feature>
<gene>
    <name evidence="2" type="ORF">GCM10017559_60270</name>
</gene>
<keyword evidence="1" id="KW-0472">Membrane</keyword>
<organism evidence="2 3">
    <name type="scientific">Streptosporangium longisporum</name>
    <dbReference type="NCBI Taxonomy" id="46187"/>
    <lineage>
        <taxon>Bacteria</taxon>
        <taxon>Bacillati</taxon>
        <taxon>Actinomycetota</taxon>
        <taxon>Actinomycetes</taxon>
        <taxon>Streptosporangiales</taxon>
        <taxon>Streptosporangiaceae</taxon>
        <taxon>Streptosporangium</taxon>
    </lineage>
</organism>
<keyword evidence="1" id="KW-1133">Transmembrane helix</keyword>
<evidence type="ECO:0000313" key="2">
    <source>
        <dbReference type="EMBL" id="GAA3026312.1"/>
    </source>
</evidence>
<evidence type="ECO:0000256" key="1">
    <source>
        <dbReference type="SAM" id="Phobius"/>
    </source>
</evidence>
<evidence type="ECO:0000313" key="3">
    <source>
        <dbReference type="Proteomes" id="UP001499930"/>
    </source>
</evidence>
<dbReference type="Proteomes" id="UP001499930">
    <property type="component" value="Unassembled WGS sequence"/>
</dbReference>
<reference evidence="2 3" key="1">
    <citation type="journal article" date="2019" name="Int. J. Syst. Evol. Microbiol.">
        <title>The Global Catalogue of Microorganisms (GCM) 10K type strain sequencing project: providing services to taxonomists for standard genome sequencing and annotation.</title>
        <authorList>
            <consortium name="The Broad Institute Genomics Platform"/>
            <consortium name="The Broad Institute Genome Sequencing Center for Infectious Disease"/>
            <person name="Wu L."/>
            <person name="Ma J."/>
        </authorList>
    </citation>
    <scope>NUCLEOTIDE SEQUENCE [LARGE SCALE GENOMIC DNA]</scope>
    <source>
        <strain evidence="2 3">JCM 3106</strain>
    </source>
</reference>
<keyword evidence="1" id="KW-0812">Transmembrane</keyword>
<accession>A0ABN3YDF9</accession>
<protein>
    <submittedName>
        <fullName evidence="2">Uncharacterized protein</fullName>
    </submittedName>
</protein>
<keyword evidence="3" id="KW-1185">Reference proteome</keyword>
<comment type="caution">
    <text evidence="2">The sequence shown here is derived from an EMBL/GenBank/DDBJ whole genome shotgun (WGS) entry which is preliminary data.</text>
</comment>
<name>A0ABN3YDF9_9ACTN</name>
<dbReference type="EMBL" id="BAAAWD010000015">
    <property type="protein sequence ID" value="GAA3026312.1"/>
    <property type="molecule type" value="Genomic_DNA"/>
</dbReference>
<sequence>MIVSPACVEAVGKAVFSRAMAGAAMTVIVAADGSEVTAGPVGGVPVAVAVLTMVPALMSAWVVT</sequence>